<name>A0AAV7WB50_PLEWA</name>
<feature type="compositionally biased region" description="Low complexity" evidence="1">
    <location>
        <begin position="67"/>
        <end position="78"/>
    </location>
</feature>
<comment type="caution">
    <text evidence="2">The sequence shown here is derived from an EMBL/GenBank/DDBJ whole genome shotgun (WGS) entry which is preliminary data.</text>
</comment>
<evidence type="ECO:0000313" key="3">
    <source>
        <dbReference type="Proteomes" id="UP001066276"/>
    </source>
</evidence>
<feature type="region of interest" description="Disordered" evidence="1">
    <location>
        <begin position="35"/>
        <end position="78"/>
    </location>
</feature>
<proteinExistence type="predicted"/>
<dbReference type="Proteomes" id="UP001066276">
    <property type="component" value="Chromosome 1_2"/>
</dbReference>
<evidence type="ECO:0000256" key="1">
    <source>
        <dbReference type="SAM" id="MobiDB-lite"/>
    </source>
</evidence>
<sequence length="113" mass="12217">MRLTPEITSYRQLKYTHKAGRPDLLCVITKPRSPSGWEHVGSLGQQTERPCAGATCQEQQLRKTQAPEDAGAGPPAEATLGAEHLLESARVGFTPQDRGENACFRGSQGNQDA</sequence>
<organism evidence="2 3">
    <name type="scientific">Pleurodeles waltl</name>
    <name type="common">Iberian ribbed newt</name>
    <dbReference type="NCBI Taxonomy" id="8319"/>
    <lineage>
        <taxon>Eukaryota</taxon>
        <taxon>Metazoa</taxon>
        <taxon>Chordata</taxon>
        <taxon>Craniata</taxon>
        <taxon>Vertebrata</taxon>
        <taxon>Euteleostomi</taxon>
        <taxon>Amphibia</taxon>
        <taxon>Batrachia</taxon>
        <taxon>Caudata</taxon>
        <taxon>Salamandroidea</taxon>
        <taxon>Salamandridae</taxon>
        <taxon>Pleurodelinae</taxon>
        <taxon>Pleurodeles</taxon>
    </lineage>
</organism>
<reference evidence="2" key="1">
    <citation type="journal article" date="2022" name="bioRxiv">
        <title>Sequencing and chromosome-scale assembly of the giantPleurodeles waltlgenome.</title>
        <authorList>
            <person name="Brown T."/>
            <person name="Elewa A."/>
            <person name="Iarovenko S."/>
            <person name="Subramanian E."/>
            <person name="Araus A.J."/>
            <person name="Petzold A."/>
            <person name="Susuki M."/>
            <person name="Suzuki K.-i.T."/>
            <person name="Hayashi T."/>
            <person name="Toyoda A."/>
            <person name="Oliveira C."/>
            <person name="Osipova E."/>
            <person name="Leigh N.D."/>
            <person name="Simon A."/>
            <person name="Yun M.H."/>
        </authorList>
    </citation>
    <scope>NUCLEOTIDE SEQUENCE</scope>
    <source>
        <strain evidence="2">20211129_DDA</strain>
        <tissue evidence="2">Liver</tissue>
    </source>
</reference>
<dbReference type="EMBL" id="JANPWB010000002">
    <property type="protein sequence ID" value="KAJ1209806.1"/>
    <property type="molecule type" value="Genomic_DNA"/>
</dbReference>
<feature type="region of interest" description="Disordered" evidence="1">
    <location>
        <begin position="92"/>
        <end position="113"/>
    </location>
</feature>
<dbReference type="AlphaFoldDB" id="A0AAV7WB50"/>
<accession>A0AAV7WB50</accession>
<evidence type="ECO:0000313" key="2">
    <source>
        <dbReference type="EMBL" id="KAJ1209806.1"/>
    </source>
</evidence>
<keyword evidence="3" id="KW-1185">Reference proteome</keyword>
<gene>
    <name evidence="2" type="ORF">NDU88_005178</name>
</gene>
<protein>
    <submittedName>
        <fullName evidence="2">Uncharacterized protein</fullName>
    </submittedName>
</protein>